<proteinExistence type="predicted"/>
<keyword evidence="2" id="KW-1185">Reference proteome</keyword>
<sequence length="445" mass="51129">MDKLPEALVFQILSRLDDSADVARCQVAWKTFHTVSPDLRSINLRWPLQRYIELRSRVSNASSSSPLTSPLKTIFLNLISNSRVLESVHISVENFPLDVSITDVQDNGDDLYLNDWAFVKEWLPRVSGALKSLSISDFWVQSCWRQSEVLSMVSACCHKLLELEVKNAWLSLENLNPMPMLTSLTLERIRLDDNNDISQVNKCLPNLQVLNLIDIEGLELPVIRLINLKTCHWTVGWSSVTLITPNLITLRLECIRLAALYVQAPMLSHFHLALDYAGAFFVKEFENLRTLLLESSYMYSLIIKFPRIETIENLTLNSRDSHIRSSKFTLKNLLAGFRTVTSLCLNSRAWTELETCYDPFNRVDWEGRNGLKTFRGYLLLVDPSLTFTLVAWLLDQCFNLVDVSLLIHRNVAPHVSRGFIVRCMARWPNVNWRWECGKKESKILG</sequence>
<gene>
    <name evidence="1" type="ORF">L2E82_39374</name>
</gene>
<protein>
    <submittedName>
        <fullName evidence="1">Uncharacterized protein</fullName>
    </submittedName>
</protein>
<name>A0ACB9AJR9_CICIN</name>
<reference evidence="2" key="1">
    <citation type="journal article" date="2022" name="Mol. Ecol. Resour.">
        <title>The genomes of chicory, endive, great burdock and yacon provide insights into Asteraceae palaeo-polyploidization history and plant inulin production.</title>
        <authorList>
            <person name="Fan W."/>
            <person name="Wang S."/>
            <person name="Wang H."/>
            <person name="Wang A."/>
            <person name="Jiang F."/>
            <person name="Liu H."/>
            <person name="Zhao H."/>
            <person name="Xu D."/>
            <person name="Zhang Y."/>
        </authorList>
    </citation>
    <scope>NUCLEOTIDE SEQUENCE [LARGE SCALE GENOMIC DNA]</scope>
    <source>
        <strain evidence="2">cv. Punajuju</strain>
    </source>
</reference>
<reference evidence="1 2" key="2">
    <citation type="journal article" date="2022" name="Mol. Ecol. Resour.">
        <title>The genomes of chicory, endive, great burdock and yacon provide insights into Asteraceae paleo-polyploidization history and plant inulin production.</title>
        <authorList>
            <person name="Fan W."/>
            <person name="Wang S."/>
            <person name="Wang H."/>
            <person name="Wang A."/>
            <person name="Jiang F."/>
            <person name="Liu H."/>
            <person name="Zhao H."/>
            <person name="Xu D."/>
            <person name="Zhang Y."/>
        </authorList>
    </citation>
    <scope>NUCLEOTIDE SEQUENCE [LARGE SCALE GENOMIC DNA]</scope>
    <source>
        <strain evidence="2">cv. Punajuju</strain>
        <tissue evidence="1">Leaves</tissue>
    </source>
</reference>
<dbReference type="EMBL" id="CM042015">
    <property type="protein sequence ID" value="KAI3709608.1"/>
    <property type="molecule type" value="Genomic_DNA"/>
</dbReference>
<comment type="caution">
    <text evidence="1">The sequence shown here is derived from an EMBL/GenBank/DDBJ whole genome shotgun (WGS) entry which is preliminary data.</text>
</comment>
<evidence type="ECO:0000313" key="1">
    <source>
        <dbReference type="EMBL" id="KAI3709608.1"/>
    </source>
</evidence>
<organism evidence="1 2">
    <name type="scientific">Cichorium intybus</name>
    <name type="common">Chicory</name>
    <dbReference type="NCBI Taxonomy" id="13427"/>
    <lineage>
        <taxon>Eukaryota</taxon>
        <taxon>Viridiplantae</taxon>
        <taxon>Streptophyta</taxon>
        <taxon>Embryophyta</taxon>
        <taxon>Tracheophyta</taxon>
        <taxon>Spermatophyta</taxon>
        <taxon>Magnoliopsida</taxon>
        <taxon>eudicotyledons</taxon>
        <taxon>Gunneridae</taxon>
        <taxon>Pentapetalae</taxon>
        <taxon>asterids</taxon>
        <taxon>campanulids</taxon>
        <taxon>Asterales</taxon>
        <taxon>Asteraceae</taxon>
        <taxon>Cichorioideae</taxon>
        <taxon>Cichorieae</taxon>
        <taxon>Cichoriinae</taxon>
        <taxon>Cichorium</taxon>
    </lineage>
</organism>
<accession>A0ACB9AJR9</accession>
<dbReference type="Proteomes" id="UP001055811">
    <property type="component" value="Linkage Group LG07"/>
</dbReference>
<evidence type="ECO:0000313" key="2">
    <source>
        <dbReference type="Proteomes" id="UP001055811"/>
    </source>
</evidence>